<organism evidence="1 2">
    <name type="scientific">Salmonella enterica I</name>
    <dbReference type="NCBI Taxonomy" id="59201"/>
    <lineage>
        <taxon>Bacteria</taxon>
        <taxon>Pseudomonadati</taxon>
        <taxon>Pseudomonadota</taxon>
        <taxon>Gammaproteobacteria</taxon>
        <taxon>Enterobacterales</taxon>
        <taxon>Enterobacteriaceae</taxon>
        <taxon>Salmonella</taxon>
    </lineage>
</organism>
<dbReference type="AlphaFoldDB" id="A0A3S5DMT1"/>
<dbReference type="EMBL" id="LR134190">
    <property type="protein sequence ID" value="VEB58201.1"/>
    <property type="molecule type" value="Genomic_DNA"/>
</dbReference>
<reference evidence="1 2" key="1">
    <citation type="submission" date="2018-12" db="EMBL/GenBank/DDBJ databases">
        <authorList>
            <consortium name="Pathogen Informatics"/>
        </authorList>
    </citation>
    <scope>NUCLEOTIDE SEQUENCE [LARGE SCALE GENOMIC DNA]</scope>
    <source>
        <strain evidence="1 2">NCTC6754</strain>
    </source>
</reference>
<evidence type="ECO:0000313" key="2">
    <source>
        <dbReference type="Proteomes" id="UP000269208"/>
    </source>
</evidence>
<protein>
    <submittedName>
        <fullName evidence="1">Uncharacterized protein</fullName>
    </submittedName>
</protein>
<accession>A0A3S5DMT1</accession>
<sequence>MVLADLQVIEVEDQDTKADNHYTKRHNHTSQEEFLFRIKVFKKSLPVPEQSAA</sequence>
<name>A0A3S5DMT1_SALET</name>
<proteinExistence type="predicted"/>
<evidence type="ECO:0000313" key="1">
    <source>
        <dbReference type="EMBL" id="VEB58201.1"/>
    </source>
</evidence>
<gene>
    <name evidence="1" type="ORF">NCTC6754_05294</name>
</gene>
<dbReference type="Proteomes" id="UP000269208">
    <property type="component" value="Chromosome"/>
</dbReference>